<organism evidence="2 3">
    <name type="scientific">Cerrena zonata</name>
    <dbReference type="NCBI Taxonomy" id="2478898"/>
    <lineage>
        <taxon>Eukaryota</taxon>
        <taxon>Fungi</taxon>
        <taxon>Dikarya</taxon>
        <taxon>Basidiomycota</taxon>
        <taxon>Agaricomycotina</taxon>
        <taxon>Agaricomycetes</taxon>
        <taxon>Polyporales</taxon>
        <taxon>Cerrenaceae</taxon>
        <taxon>Cerrena</taxon>
    </lineage>
</organism>
<feature type="compositionally biased region" description="Basic and acidic residues" evidence="1">
    <location>
        <begin position="183"/>
        <end position="192"/>
    </location>
</feature>
<feature type="region of interest" description="Disordered" evidence="1">
    <location>
        <begin position="1"/>
        <end position="236"/>
    </location>
</feature>
<evidence type="ECO:0000313" key="3">
    <source>
        <dbReference type="Proteomes" id="UP001385951"/>
    </source>
</evidence>
<dbReference type="EMBL" id="JASBNA010000045">
    <property type="protein sequence ID" value="KAK7680893.1"/>
    <property type="molecule type" value="Genomic_DNA"/>
</dbReference>
<name>A0AAW0FIK2_9APHY</name>
<proteinExistence type="predicted"/>
<dbReference type="Proteomes" id="UP001385951">
    <property type="component" value="Unassembled WGS sequence"/>
</dbReference>
<evidence type="ECO:0000313" key="2">
    <source>
        <dbReference type="EMBL" id="KAK7680893.1"/>
    </source>
</evidence>
<dbReference type="AlphaFoldDB" id="A0AAW0FIK2"/>
<evidence type="ECO:0000256" key="1">
    <source>
        <dbReference type="SAM" id="MobiDB-lite"/>
    </source>
</evidence>
<comment type="caution">
    <text evidence="2">The sequence shown here is derived from an EMBL/GenBank/DDBJ whole genome shotgun (WGS) entry which is preliminary data.</text>
</comment>
<feature type="compositionally biased region" description="Polar residues" evidence="1">
    <location>
        <begin position="7"/>
        <end position="39"/>
    </location>
</feature>
<reference evidence="2 3" key="1">
    <citation type="submission" date="2022-09" db="EMBL/GenBank/DDBJ databases">
        <authorList>
            <person name="Palmer J.M."/>
        </authorList>
    </citation>
    <scope>NUCLEOTIDE SEQUENCE [LARGE SCALE GENOMIC DNA]</scope>
    <source>
        <strain evidence="2 3">DSM 7382</strain>
    </source>
</reference>
<accession>A0AAW0FIK2</accession>
<protein>
    <submittedName>
        <fullName evidence="2">Uncharacterized protein</fullName>
    </submittedName>
</protein>
<feature type="compositionally biased region" description="Basic and acidic residues" evidence="1">
    <location>
        <begin position="61"/>
        <end position="106"/>
    </location>
</feature>
<keyword evidence="3" id="KW-1185">Reference proteome</keyword>
<feature type="compositionally biased region" description="Polar residues" evidence="1">
    <location>
        <begin position="198"/>
        <end position="211"/>
    </location>
</feature>
<feature type="compositionally biased region" description="Basic and acidic residues" evidence="1">
    <location>
        <begin position="123"/>
        <end position="176"/>
    </location>
</feature>
<feature type="compositionally biased region" description="Basic and acidic residues" evidence="1">
    <location>
        <begin position="40"/>
        <end position="52"/>
    </location>
</feature>
<gene>
    <name evidence="2" type="ORF">QCA50_015942</name>
</gene>
<sequence length="320" mass="36511">MNEFKTEFSNPQVSTSKETDQLNQPEMVTVVKKNQLQPSKNDDHDENMHRDEIVEESDAEEITRESFDNKKPNDLITKENTLKSESTKESIPEGNTKEKDTTEKNTPKGVTSKDNSQVISKAISKEDDIKENSTKEDTTKEGIHKSREITQVKKDEDKVEIEPVDKLQNGFDRHIDGSNNEHLNPKEAERQEVPALASDSTVKSRNLSFDHQNLFGVESSTPEKRKEPSQPPKNIKPKRFTLELFEDELLTMSDTVKYLESLPTSKYGLYNDIEGEITDFIAAMPEEEENMTIEEWLRHNASSCANTVRDVGNKMINSYA</sequence>